<dbReference type="Pfam" id="PF00364">
    <property type="entry name" value="Biotin_lipoyl"/>
    <property type="match status" value="1"/>
</dbReference>
<dbReference type="RefSeq" id="WP_105215316.1">
    <property type="nucleotide sequence ID" value="NZ_CP027062.1"/>
</dbReference>
<dbReference type="SUPFAM" id="SSF51230">
    <property type="entry name" value="Single hybrid motif"/>
    <property type="match status" value="1"/>
</dbReference>
<reference evidence="3 4" key="1">
    <citation type="submission" date="2018-02" db="EMBL/GenBank/DDBJ databases">
        <title>Genomic analysis of the strain RR4-38 isolated from a seawater recirculating aquaculture system.</title>
        <authorList>
            <person name="Kim Y.-S."/>
            <person name="Jang Y.H."/>
            <person name="Kim K.-H."/>
        </authorList>
    </citation>
    <scope>NUCLEOTIDE SEQUENCE [LARGE SCALE GENOMIC DNA]</scope>
    <source>
        <strain evidence="3 4">RR4-38</strain>
    </source>
</reference>
<dbReference type="KEGG" id="aue:C5O00_04485"/>
<protein>
    <submittedName>
        <fullName evidence="3">Acetyl-CoA carboxylase biotin carboxyl carrier protein subunit</fullName>
    </submittedName>
</protein>
<dbReference type="AlphaFoldDB" id="A0A2S0HUU7"/>
<organism evidence="3 4">
    <name type="scientific">Pukyongia salina</name>
    <dbReference type="NCBI Taxonomy" id="2094025"/>
    <lineage>
        <taxon>Bacteria</taxon>
        <taxon>Pseudomonadati</taxon>
        <taxon>Bacteroidota</taxon>
        <taxon>Flavobacteriia</taxon>
        <taxon>Flavobacteriales</taxon>
        <taxon>Flavobacteriaceae</taxon>
        <taxon>Pukyongia</taxon>
    </lineage>
</organism>
<evidence type="ECO:0000256" key="1">
    <source>
        <dbReference type="ARBA" id="ARBA00023267"/>
    </source>
</evidence>
<dbReference type="EMBL" id="CP027062">
    <property type="protein sequence ID" value="AVI50461.1"/>
    <property type="molecule type" value="Genomic_DNA"/>
</dbReference>
<dbReference type="InterPro" id="IPR050709">
    <property type="entry name" value="Biotin_Carboxyl_Carrier/Decarb"/>
</dbReference>
<dbReference type="PROSITE" id="PS50968">
    <property type="entry name" value="BIOTINYL_LIPOYL"/>
    <property type="match status" value="1"/>
</dbReference>
<gene>
    <name evidence="3" type="ORF">C5O00_04485</name>
</gene>
<keyword evidence="4" id="KW-1185">Reference proteome</keyword>
<accession>A0A2S0HUU7</accession>
<dbReference type="CDD" id="cd06850">
    <property type="entry name" value="biotinyl_domain"/>
    <property type="match status" value="1"/>
</dbReference>
<evidence type="ECO:0000259" key="2">
    <source>
        <dbReference type="PROSITE" id="PS50968"/>
    </source>
</evidence>
<keyword evidence="1" id="KW-0092">Biotin</keyword>
<feature type="domain" description="Lipoyl-binding" evidence="2">
    <location>
        <begin position="86"/>
        <end position="161"/>
    </location>
</feature>
<dbReference type="PROSITE" id="PS00188">
    <property type="entry name" value="BIOTIN"/>
    <property type="match status" value="1"/>
</dbReference>
<dbReference type="FunFam" id="2.40.50.100:FF:000003">
    <property type="entry name" value="Acetyl-CoA carboxylase biotin carboxyl carrier protein"/>
    <property type="match status" value="1"/>
</dbReference>
<dbReference type="PANTHER" id="PTHR45266:SF3">
    <property type="entry name" value="OXALOACETATE DECARBOXYLASE ALPHA CHAIN"/>
    <property type="match status" value="1"/>
</dbReference>
<name>A0A2S0HUU7_9FLAO</name>
<dbReference type="OrthoDB" id="9812676at2"/>
<sequence>MSNSYVASVNDSSEYEVSPKAISQLDVISVNEDTYHVIQDKRSTTVTITSADLTHKIYNIRVGNNSYRVVLLDEVDQLIRKMGFSIGQSKLVNSLEAPMPGLILDVQVGAGEAVKEGDTLLILSAMKMENSILSPRDGVIRTVHVAKNDAIDKGQLLIEFEA</sequence>
<dbReference type="InterPro" id="IPR000089">
    <property type="entry name" value="Biotin_lipoyl"/>
</dbReference>
<dbReference type="InterPro" id="IPR001882">
    <property type="entry name" value="Biotin_BS"/>
</dbReference>
<evidence type="ECO:0000313" key="3">
    <source>
        <dbReference type="EMBL" id="AVI50461.1"/>
    </source>
</evidence>
<dbReference type="Proteomes" id="UP000238442">
    <property type="component" value="Chromosome"/>
</dbReference>
<evidence type="ECO:0000313" key="4">
    <source>
        <dbReference type="Proteomes" id="UP000238442"/>
    </source>
</evidence>
<dbReference type="Gene3D" id="2.40.50.100">
    <property type="match status" value="1"/>
</dbReference>
<proteinExistence type="predicted"/>
<dbReference type="PANTHER" id="PTHR45266">
    <property type="entry name" value="OXALOACETATE DECARBOXYLASE ALPHA CHAIN"/>
    <property type="match status" value="1"/>
</dbReference>
<dbReference type="InterPro" id="IPR011053">
    <property type="entry name" value="Single_hybrid_motif"/>
</dbReference>